<evidence type="ECO:0000256" key="7">
    <source>
        <dbReference type="SAM" id="Coils"/>
    </source>
</evidence>
<keyword evidence="6 9" id="KW-0472">Membrane</keyword>
<dbReference type="GO" id="GO:0000139">
    <property type="term" value="C:Golgi membrane"/>
    <property type="evidence" value="ECO:0007669"/>
    <property type="project" value="UniProtKB-SubCell"/>
</dbReference>
<protein>
    <submittedName>
        <fullName evidence="10">Golgin subfamily A member 5</fullName>
    </submittedName>
</protein>
<gene>
    <name evidence="10" type="primary">GOLGA5</name>
    <name evidence="10" type="ORF">TNIN_45061</name>
</gene>
<evidence type="ECO:0000256" key="2">
    <source>
        <dbReference type="ARBA" id="ARBA00022692"/>
    </source>
</evidence>
<feature type="coiled-coil region" evidence="7">
    <location>
        <begin position="569"/>
        <end position="596"/>
    </location>
</feature>
<keyword evidence="5 7" id="KW-0175">Coiled coil</keyword>
<dbReference type="Proteomes" id="UP000886998">
    <property type="component" value="Unassembled WGS sequence"/>
</dbReference>
<dbReference type="GO" id="GO:0031985">
    <property type="term" value="C:Golgi cisterna"/>
    <property type="evidence" value="ECO:0007669"/>
    <property type="project" value="TreeGrafter"/>
</dbReference>
<evidence type="ECO:0000256" key="5">
    <source>
        <dbReference type="ARBA" id="ARBA00023054"/>
    </source>
</evidence>
<comment type="caution">
    <text evidence="10">The sequence shown here is derived from an EMBL/GenBank/DDBJ whole genome shotgun (WGS) entry which is preliminary data.</text>
</comment>
<evidence type="ECO:0000313" key="10">
    <source>
        <dbReference type="EMBL" id="GFY66782.1"/>
    </source>
</evidence>
<feature type="region of interest" description="Disordered" evidence="8">
    <location>
        <begin position="26"/>
        <end position="139"/>
    </location>
</feature>
<evidence type="ECO:0000256" key="3">
    <source>
        <dbReference type="ARBA" id="ARBA00022989"/>
    </source>
</evidence>
<evidence type="ECO:0000313" key="11">
    <source>
        <dbReference type="Proteomes" id="UP000886998"/>
    </source>
</evidence>
<dbReference type="InterPro" id="IPR019177">
    <property type="entry name" value="Golgin_subfamily_A_member_5"/>
</dbReference>
<dbReference type="PANTHER" id="PTHR13815">
    <property type="entry name" value="GOLGIN-84"/>
    <property type="match status" value="1"/>
</dbReference>
<evidence type="ECO:0000256" key="4">
    <source>
        <dbReference type="ARBA" id="ARBA00023034"/>
    </source>
</evidence>
<feature type="compositionally biased region" description="Low complexity" evidence="8">
    <location>
        <begin position="42"/>
        <end position="70"/>
    </location>
</feature>
<dbReference type="Pfam" id="PF09787">
    <property type="entry name" value="Golgin_A5"/>
    <property type="match status" value="1"/>
</dbReference>
<keyword evidence="4" id="KW-0333">Golgi apparatus</keyword>
<dbReference type="PANTHER" id="PTHR13815:SF7">
    <property type="entry name" value="GOLGIN SUBFAMILY A MEMBER 5"/>
    <property type="match status" value="1"/>
</dbReference>
<dbReference type="EMBL" id="BMAV01016238">
    <property type="protein sequence ID" value="GFY66782.1"/>
    <property type="molecule type" value="Genomic_DNA"/>
</dbReference>
<reference evidence="10" key="1">
    <citation type="submission" date="2020-08" db="EMBL/GenBank/DDBJ databases">
        <title>Multicomponent nature underlies the extraordinary mechanical properties of spider dragline silk.</title>
        <authorList>
            <person name="Kono N."/>
            <person name="Nakamura H."/>
            <person name="Mori M."/>
            <person name="Yoshida Y."/>
            <person name="Ohtoshi R."/>
            <person name="Malay A.D."/>
            <person name="Moran D.A.P."/>
            <person name="Tomita M."/>
            <person name="Numata K."/>
            <person name="Arakawa K."/>
        </authorList>
    </citation>
    <scope>NUCLEOTIDE SEQUENCE</scope>
</reference>
<accession>A0A8X6Y9N9</accession>
<name>A0A8X6Y9N9_9ARAC</name>
<dbReference type="AlphaFoldDB" id="A0A8X6Y9N9"/>
<feature type="coiled-coil region" evidence="7">
    <location>
        <begin position="425"/>
        <end position="537"/>
    </location>
</feature>
<keyword evidence="3 9" id="KW-1133">Transmembrane helix</keyword>
<keyword evidence="2 9" id="KW-0812">Transmembrane</keyword>
<sequence length="694" mass="79557">MSWLSEIAGKAEDLLNRVDQSAATALQNKNKSRSKSHLNEISSDSSYSSRPYSTPLKPLSSTSSSYASVSEWKPSYNQSSPYTPKRKSVSDDEKLMEFLNASDSLPTPSRKQKPKLSSSPEKRHFQNSKSQSVPNVQNISEANDVPFSKSETVIDVCNASSQIVPEQIQGSEISNKNESSTLISEIVSDTATNSIVKNFSVSEDVPQIENLSKKAETEPKRFEKSEVLSPPISGPEKVIRELREREKDLMAAIEAKDSQLAILKIRLQEADQELKLKRNVVKEMEAENEKMIKEHAQSAAFQNKTVEVLQEQVQQTEMELNKTKDSLLQNQNEHMQKMGKMEEEHRHLVESYSSLQKKWAELNERTKDLTSQLKQSCGNFEALQQEYNDYKQKAQRILQSKEKLITSLKDGNLDADSFEKSEAASALLNAEVEGIRQERDLLRDELRRANELVATYRAEVQELEKVSQNDAVAFEERCRNLKDQLNVEKTAKEELQLLNTQFKEELQILRDELTRSKSSFQTRIQDREIEIEKLRRQLTAKSLSSVSQDELESRLHALTENLIQKQTLVEALSTEKNSLVLQRERLEQQLNEALNYGMQQHAYVGINNNETERKSKAVFLENPFDSALTRKVKRVYGSIDSFSICLGVFFRRYPITRVFVIIYMLLLHFWVMIVLLTYEPEIHNASSYEILKKQ</sequence>
<feature type="compositionally biased region" description="Polar residues" evidence="8">
    <location>
        <begin position="127"/>
        <end position="139"/>
    </location>
</feature>
<dbReference type="GO" id="GO:0007030">
    <property type="term" value="P:Golgi organization"/>
    <property type="evidence" value="ECO:0007669"/>
    <property type="project" value="InterPro"/>
</dbReference>
<evidence type="ECO:0000256" key="8">
    <source>
        <dbReference type="SAM" id="MobiDB-lite"/>
    </source>
</evidence>
<feature type="compositionally biased region" description="Polar residues" evidence="8">
    <location>
        <begin position="101"/>
        <end position="119"/>
    </location>
</feature>
<evidence type="ECO:0000256" key="9">
    <source>
        <dbReference type="SAM" id="Phobius"/>
    </source>
</evidence>
<feature type="coiled-coil region" evidence="7">
    <location>
        <begin position="239"/>
        <end position="344"/>
    </location>
</feature>
<organism evidence="10 11">
    <name type="scientific">Trichonephila inaurata madagascariensis</name>
    <dbReference type="NCBI Taxonomy" id="2747483"/>
    <lineage>
        <taxon>Eukaryota</taxon>
        <taxon>Metazoa</taxon>
        <taxon>Ecdysozoa</taxon>
        <taxon>Arthropoda</taxon>
        <taxon>Chelicerata</taxon>
        <taxon>Arachnida</taxon>
        <taxon>Araneae</taxon>
        <taxon>Araneomorphae</taxon>
        <taxon>Entelegynae</taxon>
        <taxon>Araneoidea</taxon>
        <taxon>Nephilidae</taxon>
        <taxon>Trichonephila</taxon>
        <taxon>Trichonephila inaurata</taxon>
    </lineage>
</organism>
<dbReference type="OrthoDB" id="248903at2759"/>
<evidence type="ECO:0000256" key="6">
    <source>
        <dbReference type="ARBA" id="ARBA00023136"/>
    </source>
</evidence>
<dbReference type="GO" id="GO:0000301">
    <property type="term" value="P:retrograde transport, vesicle recycling within Golgi"/>
    <property type="evidence" value="ECO:0007669"/>
    <property type="project" value="TreeGrafter"/>
</dbReference>
<feature type="coiled-coil region" evidence="7">
    <location>
        <begin position="373"/>
        <end position="400"/>
    </location>
</feature>
<evidence type="ECO:0000256" key="1">
    <source>
        <dbReference type="ARBA" id="ARBA00004409"/>
    </source>
</evidence>
<keyword evidence="11" id="KW-1185">Reference proteome</keyword>
<comment type="subcellular location">
    <subcellularLocation>
        <location evidence="1">Golgi apparatus membrane</location>
        <topology evidence="1">Single-pass type IV membrane protein</topology>
    </subcellularLocation>
</comment>
<proteinExistence type="predicted"/>
<feature type="transmembrane region" description="Helical" evidence="9">
    <location>
        <begin position="658"/>
        <end position="678"/>
    </location>
</feature>